<keyword evidence="4" id="KW-1185">Reference proteome</keyword>
<dbReference type="EMBL" id="JAHQIW010000441">
    <property type="protein sequence ID" value="KAJ1348148.1"/>
    <property type="molecule type" value="Genomic_DNA"/>
</dbReference>
<dbReference type="Gene3D" id="1.25.40.10">
    <property type="entry name" value="Tetratricopeptide repeat domain"/>
    <property type="match status" value="1"/>
</dbReference>
<sequence length="421" mass="47344">MEKEEVDEASSLCSAIQQMAQSSSQITLDDMGHVLRLVKLIHRLFIVDLERAMEQGMDALLWTTIKQLIDRIREEHGDGPNANFENAISLCISWLCDLSLSVYSKYQLPPIDIPSFVSLSTALRVEQTTCVPPAIGNSFLAFLCLRLGDLFRYKGDYDLCSHLYHCSLRAKPALGDAWNQLGVLATLKVKPLDSLYLNTRALHCPVPFTPAATNISNIFRNYAGKEVREDDSFSEQYLAVLAKCHFLMPVSDDAIARIGPQITNRKLLAAPLALLQPLGETPDEIRTRHNLIQLLSLAFNKITSLLLTNTHLRPDLLLCIVLLLRVPSVCRNEPALIAALSRSPQDVIFDSEKLETFRCFSESDPFEYPVNHGQIADHLAELLEQQEQDVNNLQPHATSRRRRRTVLCAPQQTQRIDVANH</sequence>
<protein>
    <submittedName>
        <fullName evidence="3">Smg-7p</fullName>
    </submittedName>
</protein>
<dbReference type="Gene3D" id="1.20.190.60">
    <property type="match status" value="1"/>
</dbReference>
<dbReference type="InterPro" id="IPR045153">
    <property type="entry name" value="Est1/Ebs1-like"/>
</dbReference>
<dbReference type="Pfam" id="PF10373">
    <property type="entry name" value="EST1_DNA_bind"/>
    <property type="match status" value="1"/>
</dbReference>
<evidence type="ECO:0000313" key="3">
    <source>
        <dbReference type="EMBL" id="KAJ1348148.1"/>
    </source>
</evidence>
<feature type="domain" description="DNA/RNA-binding" evidence="2">
    <location>
        <begin position="164"/>
        <end position="229"/>
    </location>
</feature>
<reference evidence="3" key="1">
    <citation type="submission" date="2021-06" db="EMBL/GenBank/DDBJ databases">
        <title>Parelaphostrongylus tenuis whole genome reference sequence.</title>
        <authorList>
            <person name="Garwood T.J."/>
            <person name="Larsen P.A."/>
            <person name="Fountain-Jones N.M."/>
            <person name="Garbe J.R."/>
            <person name="Macchietto M.G."/>
            <person name="Kania S.A."/>
            <person name="Gerhold R.W."/>
            <person name="Richards J.E."/>
            <person name="Wolf T.M."/>
        </authorList>
    </citation>
    <scope>NUCLEOTIDE SEQUENCE</scope>
    <source>
        <strain evidence="3">MNPRO001-30</strain>
        <tissue evidence="3">Meninges</tissue>
    </source>
</reference>
<dbReference type="PANTHER" id="PTHR15696:SF0">
    <property type="entry name" value="TELOMERASE-BINDING PROTEIN EST1A"/>
    <property type="match status" value="1"/>
</dbReference>
<dbReference type="GO" id="GO:0005697">
    <property type="term" value="C:telomerase holoenzyme complex"/>
    <property type="evidence" value="ECO:0007669"/>
    <property type="project" value="TreeGrafter"/>
</dbReference>
<dbReference type="GO" id="GO:0000184">
    <property type="term" value="P:nuclear-transcribed mRNA catabolic process, nonsense-mediated decay"/>
    <property type="evidence" value="ECO:0007669"/>
    <property type="project" value="UniProtKB-KW"/>
</dbReference>
<dbReference type="GO" id="GO:0070034">
    <property type="term" value="F:telomerase RNA binding"/>
    <property type="evidence" value="ECO:0007669"/>
    <property type="project" value="TreeGrafter"/>
</dbReference>
<dbReference type="InterPro" id="IPR018834">
    <property type="entry name" value="DNA/RNA-bd_Est1-type"/>
</dbReference>
<dbReference type="SUPFAM" id="SSF48452">
    <property type="entry name" value="TPR-like"/>
    <property type="match status" value="1"/>
</dbReference>
<name>A0AAD5QDP3_PARTN</name>
<evidence type="ECO:0000259" key="2">
    <source>
        <dbReference type="Pfam" id="PF10373"/>
    </source>
</evidence>
<keyword evidence="1" id="KW-0866">Nonsense-mediated mRNA decay</keyword>
<dbReference type="PANTHER" id="PTHR15696">
    <property type="entry name" value="SMG-7 SUPPRESSOR WITH MORPHOLOGICAL EFFECT ON GENITALIA PROTEIN 7"/>
    <property type="match status" value="1"/>
</dbReference>
<gene>
    <name evidence="3" type="primary">SMG-7</name>
    <name evidence="3" type="ORF">KIN20_003382</name>
</gene>
<comment type="caution">
    <text evidence="3">The sequence shown here is derived from an EMBL/GenBank/DDBJ whole genome shotgun (WGS) entry which is preliminary data.</text>
</comment>
<evidence type="ECO:0000256" key="1">
    <source>
        <dbReference type="ARBA" id="ARBA00023161"/>
    </source>
</evidence>
<organism evidence="3 4">
    <name type="scientific">Parelaphostrongylus tenuis</name>
    <name type="common">Meningeal worm</name>
    <dbReference type="NCBI Taxonomy" id="148309"/>
    <lineage>
        <taxon>Eukaryota</taxon>
        <taxon>Metazoa</taxon>
        <taxon>Ecdysozoa</taxon>
        <taxon>Nematoda</taxon>
        <taxon>Chromadorea</taxon>
        <taxon>Rhabditida</taxon>
        <taxon>Rhabditina</taxon>
        <taxon>Rhabditomorpha</taxon>
        <taxon>Strongyloidea</taxon>
        <taxon>Metastrongylidae</taxon>
        <taxon>Parelaphostrongylus</taxon>
    </lineage>
</organism>
<evidence type="ECO:0000313" key="4">
    <source>
        <dbReference type="Proteomes" id="UP001196413"/>
    </source>
</evidence>
<accession>A0AAD5QDP3</accession>
<dbReference type="GO" id="GO:0042162">
    <property type="term" value="F:telomeric DNA binding"/>
    <property type="evidence" value="ECO:0007669"/>
    <property type="project" value="TreeGrafter"/>
</dbReference>
<dbReference type="Proteomes" id="UP001196413">
    <property type="component" value="Unassembled WGS sequence"/>
</dbReference>
<dbReference type="AlphaFoldDB" id="A0AAD5QDP3"/>
<proteinExistence type="predicted"/>
<dbReference type="InterPro" id="IPR011990">
    <property type="entry name" value="TPR-like_helical_dom_sf"/>
</dbReference>